<name>A0AAD9RR29_9HYME</name>
<dbReference type="Proteomes" id="UP001258017">
    <property type="component" value="Unassembled WGS sequence"/>
</dbReference>
<reference evidence="1" key="1">
    <citation type="submission" date="2021-08" db="EMBL/GenBank/DDBJ databases">
        <authorList>
            <person name="Misof B."/>
            <person name="Oliver O."/>
            <person name="Podsiadlowski L."/>
            <person name="Donath A."/>
            <person name="Peters R."/>
            <person name="Mayer C."/>
            <person name="Rust J."/>
            <person name="Gunkel S."/>
            <person name="Lesny P."/>
            <person name="Martin S."/>
            <person name="Oeyen J.P."/>
            <person name="Petersen M."/>
            <person name="Panagiotis P."/>
            <person name="Wilbrandt J."/>
            <person name="Tanja T."/>
        </authorList>
    </citation>
    <scope>NUCLEOTIDE SEQUENCE</scope>
    <source>
        <strain evidence="1">GBR_01_08_01A</strain>
        <tissue evidence="1">Thorax + abdomen</tissue>
    </source>
</reference>
<reference evidence="1" key="2">
    <citation type="journal article" date="2023" name="Commun. Biol.">
        <title>Intrasexual cuticular hydrocarbon dimorphism in a wasp sheds light on hydrocarbon biosynthesis genes in Hymenoptera.</title>
        <authorList>
            <person name="Moris V.C."/>
            <person name="Podsiadlowski L."/>
            <person name="Martin S."/>
            <person name="Oeyen J.P."/>
            <person name="Donath A."/>
            <person name="Petersen M."/>
            <person name="Wilbrandt J."/>
            <person name="Misof B."/>
            <person name="Liedtke D."/>
            <person name="Thamm M."/>
            <person name="Scheiner R."/>
            <person name="Schmitt T."/>
            <person name="Niehuis O."/>
        </authorList>
    </citation>
    <scope>NUCLEOTIDE SEQUENCE</scope>
    <source>
        <strain evidence="1">GBR_01_08_01A</strain>
    </source>
</reference>
<accession>A0AAD9RR29</accession>
<evidence type="ECO:0000313" key="2">
    <source>
        <dbReference type="Proteomes" id="UP001258017"/>
    </source>
</evidence>
<dbReference type="EMBL" id="JAIFRP010000026">
    <property type="protein sequence ID" value="KAK2584325.1"/>
    <property type="molecule type" value="Genomic_DNA"/>
</dbReference>
<proteinExistence type="predicted"/>
<organism evidence="1 2">
    <name type="scientific">Odynerus spinipes</name>
    <dbReference type="NCBI Taxonomy" id="1348599"/>
    <lineage>
        <taxon>Eukaryota</taxon>
        <taxon>Metazoa</taxon>
        <taxon>Ecdysozoa</taxon>
        <taxon>Arthropoda</taxon>
        <taxon>Hexapoda</taxon>
        <taxon>Insecta</taxon>
        <taxon>Pterygota</taxon>
        <taxon>Neoptera</taxon>
        <taxon>Endopterygota</taxon>
        <taxon>Hymenoptera</taxon>
        <taxon>Apocrita</taxon>
        <taxon>Aculeata</taxon>
        <taxon>Vespoidea</taxon>
        <taxon>Vespidae</taxon>
        <taxon>Eumeninae</taxon>
        <taxon>Odynerus</taxon>
    </lineage>
</organism>
<dbReference type="AlphaFoldDB" id="A0AAD9RR29"/>
<gene>
    <name evidence="1" type="ORF">KPH14_006716</name>
</gene>
<comment type="caution">
    <text evidence="1">The sequence shown here is derived from an EMBL/GenBank/DDBJ whole genome shotgun (WGS) entry which is preliminary data.</text>
</comment>
<evidence type="ECO:0000313" key="1">
    <source>
        <dbReference type="EMBL" id="KAK2584325.1"/>
    </source>
</evidence>
<sequence>MEELFEQRRIVKELIIVSFVTAVEYSTEQHVILKNSHHSRIDIFDFPRKKINFINALRFLTDRTNLRKISSSFLREIQGLNISIDRPRGLIRGLIRIEERETDCKLVAASTDHWVYNFVVNGPVSSPTKSHHVL</sequence>
<protein>
    <submittedName>
        <fullName evidence="1">Uncharacterized protein</fullName>
    </submittedName>
</protein>
<keyword evidence="2" id="KW-1185">Reference proteome</keyword>